<dbReference type="Gene3D" id="3.20.20.370">
    <property type="entry name" value="Glycoside hydrolase/deacetylase"/>
    <property type="match status" value="1"/>
</dbReference>
<dbReference type="RefSeq" id="WP_012869030.1">
    <property type="nucleotide sequence ID" value="NC_013522.1"/>
</dbReference>
<sequence length="298" mass="33458">MKILALKVDVDTLRGHREGVLNLLNLFDRLSLKASFFFSMGPDNSGKAIVRIFRKGFLGKMLRTKAPSTYGFKTLFYGTLIKAPMIAQSFPGLLKETARRGHDFGIHAWDHVKWQDRIHKLPVTTIEADLRRAFDLFYQYTGHQPRSFAAPGWQVSQDALLVLDSMRLRYTSNTRGLFPYVPRWGRKAFSTLEIPTTLPTMDELLGRRGLKGEEMARHLASLLKEGLNVFTLHAEMEGLSQIGVFESFLRSAMDQGAKCVPLSFVADQIPRDELPRCEIGIGTVEGRAGTLAVQATEA</sequence>
<protein>
    <submittedName>
        <fullName evidence="2">Polysaccharide deacetylase</fullName>
    </submittedName>
</protein>
<dbReference type="PATRIC" id="fig|525903.6.peg.282"/>
<dbReference type="GO" id="GO:0016810">
    <property type="term" value="F:hydrolase activity, acting on carbon-nitrogen (but not peptide) bonds"/>
    <property type="evidence" value="ECO:0007669"/>
    <property type="project" value="InterPro"/>
</dbReference>
<dbReference type="SUPFAM" id="SSF88713">
    <property type="entry name" value="Glycoside hydrolase/deacetylase"/>
    <property type="match status" value="1"/>
</dbReference>
<organism evidence="2 3">
    <name type="scientific">Thermanaerovibrio acidaminovorans (strain ATCC 49978 / DSM 6589 / Su883)</name>
    <name type="common">Selenomonas acidaminovorans</name>
    <dbReference type="NCBI Taxonomy" id="525903"/>
    <lineage>
        <taxon>Bacteria</taxon>
        <taxon>Thermotogati</taxon>
        <taxon>Synergistota</taxon>
        <taxon>Synergistia</taxon>
        <taxon>Synergistales</taxon>
        <taxon>Synergistaceae</taxon>
        <taxon>Thermanaerovibrio</taxon>
    </lineage>
</organism>
<dbReference type="PANTHER" id="PTHR47561">
    <property type="entry name" value="POLYSACCHARIDE DEACETYLASE FAMILY PROTEIN (AFU_ORTHOLOGUE AFUA_6G05030)"/>
    <property type="match status" value="1"/>
</dbReference>
<feature type="domain" description="NodB homology" evidence="1">
    <location>
        <begin position="2"/>
        <end position="265"/>
    </location>
</feature>
<dbReference type="Pfam" id="PF01522">
    <property type="entry name" value="Polysacc_deac_1"/>
    <property type="match status" value="1"/>
</dbReference>
<dbReference type="EMBL" id="CP001818">
    <property type="protein sequence ID" value="ACZ18514.1"/>
    <property type="molecule type" value="Genomic_DNA"/>
</dbReference>
<dbReference type="Proteomes" id="UP000002030">
    <property type="component" value="Chromosome"/>
</dbReference>
<evidence type="ECO:0000313" key="2">
    <source>
        <dbReference type="EMBL" id="ACZ18514.1"/>
    </source>
</evidence>
<keyword evidence="3" id="KW-1185">Reference proteome</keyword>
<dbReference type="PANTHER" id="PTHR47561:SF1">
    <property type="entry name" value="POLYSACCHARIDE DEACETYLASE FAMILY PROTEIN (AFU_ORTHOLOGUE AFUA_6G05030)"/>
    <property type="match status" value="1"/>
</dbReference>
<dbReference type="KEGG" id="tai:Taci_0277"/>
<reference evidence="2 3" key="1">
    <citation type="journal article" date="2009" name="Stand. Genomic Sci.">
        <title>Complete genome sequence of Thermanaerovibrio acidaminovorans type strain (Su883).</title>
        <authorList>
            <person name="Chovatia M."/>
            <person name="Sikorski J."/>
            <person name="Schroder M."/>
            <person name="Lapidus A."/>
            <person name="Nolan M."/>
            <person name="Tice H."/>
            <person name="Glavina Del Rio T."/>
            <person name="Copeland A."/>
            <person name="Cheng J.F."/>
            <person name="Lucas S."/>
            <person name="Chen F."/>
            <person name="Bruce D."/>
            <person name="Goodwin L."/>
            <person name="Pitluck S."/>
            <person name="Ivanova N."/>
            <person name="Mavromatis K."/>
            <person name="Ovchinnikova G."/>
            <person name="Pati A."/>
            <person name="Chen A."/>
            <person name="Palaniappan K."/>
            <person name="Land M."/>
            <person name="Hauser L."/>
            <person name="Chang Y.J."/>
            <person name="Jeffries C.D."/>
            <person name="Chain P."/>
            <person name="Saunders E."/>
            <person name="Detter J.C."/>
            <person name="Brettin T."/>
            <person name="Rohde M."/>
            <person name="Goker M."/>
            <person name="Spring S."/>
            <person name="Bristow J."/>
            <person name="Markowitz V."/>
            <person name="Hugenholtz P."/>
            <person name="Kyrpides N.C."/>
            <person name="Klenk H.P."/>
            <person name="Eisen J.A."/>
        </authorList>
    </citation>
    <scope>NUCLEOTIDE SEQUENCE [LARGE SCALE GENOMIC DNA]</scope>
    <source>
        <strain evidence="3">ATCC 49978 / DSM 6589 / Su883</strain>
    </source>
</reference>
<dbReference type="STRING" id="525903.Taci_0277"/>
<accession>D1B8B1</accession>
<evidence type="ECO:0000259" key="1">
    <source>
        <dbReference type="PROSITE" id="PS51677"/>
    </source>
</evidence>
<evidence type="ECO:0000313" key="3">
    <source>
        <dbReference type="Proteomes" id="UP000002030"/>
    </source>
</evidence>
<dbReference type="EnsemblBacteria" id="ACZ18514">
    <property type="protein sequence ID" value="ACZ18514"/>
    <property type="gene ID" value="Taci_0277"/>
</dbReference>
<dbReference type="HOGENOM" id="CLU_084199_0_0_0"/>
<dbReference type="InterPro" id="IPR011330">
    <property type="entry name" value="Glyco_hydro/deAcase_b/a-brl"/>
</dbReference>
<dbReference type="OrthoDB" id="9806342at2"/>
<name>D1B8B1_THEAS</name>
<dbReference type="InterPro" id="IPR002509">
    <property type="entry name" value="NODB_dom"/>
</dbReference>
<dbReference type="PROSITE" id="PS51677">
    <property type="entry name" value="NODB"/>
    <property type="match status" value="1"/>
</dbReference>
<dbReference type="GO" id="GO:0005975">
    <property type="term" value="P:carbohydrate metabolic process"/>
    <property type="evidence" value="ECO:0007669"/>
    <property type="project" value="InterPro"/>
</dbReference>
<dbReference type="eggNOG" id="COG0726">
    <property type="taxonomic scope" value="Bacteria"/>
</dbReference>
<gene>
    <name evidence="2" type="ordered locus">Taci_0277</name>
</gene>
<dbReference type="AlphaFoldDB" id="D1B8B1"/>
<proteinExistence type="predicted"/>